<gene>
    <name evidence="2" type="ORF">SAMN05192534_10157</name>
</gene>
<keyword evidence="1" id="KW-0812">Transmembrane</keyword>
<keyword evidence="1" id="KW-1133">Transmembrane helix</keyword>
<name>A0A1G7YAG1_9BACI</name>
<dbReference type="EMBL" id="FNDK01000001">
    <property type="protein sequence ID" value="SDG93343.1"/>
    <property type="molecule type" value="Genomic_DNA"/>
</dbReference>
<dbReference type="InterPro" id="IPR035211">
    <property type="entry name" value="DUF5325"/>
</dbReference>
<protein>
    <submittedName>
        <fullName evidence="2">Uncharacterized protein</fullName>
    </submittedName>
</protein>
<reference evidence="2 3" key="1">
    <citation type="submission" date="2016-10" db="EMBL/GenBank/DDBJ databases">
        <authorList>
            <person name="de Groot N.N."/>
        </authorList>
    </citation>
    <scope>NUCLEOTIDE SEQUENCE [LARGE SCALE GENOMIC DNA]</scope>
    <source>
        <strain evidence="2 3">DSM 21632</strain>
    </source>
</reference>
<keyword evidence="1" id="KW-0472">Membrane</keyword>
<proteinExistence type="predicted"/>
<dbReference type="Proteomes" id="UP000199163">
    <property type="component" value="Unassembled WGS sequence"/>
</dbReference>
<organism evidence="2 3">
    <name type="scientific">Alteribacillus persepolensis</name>
    <dbReference type="NCBI Taxonomy" id="568899"/>
    <lineage>
        <taxon>Bacteria</taxon>
        <taxon>Bacillati</taxon>
        <taxon>Bacillota</taxon>
        <taxon>Bacilli</taxon>
        <taxon>Bacillales</taxon>
        <taxon>Bacillaceae</taxon>
        <taxon>Alteribacillus</taxon>
    </lineage>
</organism>
<dbReference type="STRING" id="568899.SAMN05192534_10157"/>
<evidence type="ECO:0000313" key="3">
    <source>
        <dbReference type="Proteomes" id="UP000199163"/>
    </source>
</evidence>
<dbReference type="Pfam" id="PF17259">
    <property type="entry name" value="DUF5325"/>
    <property type="match status" value="1"/>
</dbReference>
<evidence type="ECO:0000313" key="2">
    <source>
        <dbReference type="EMBL" id="SDG93343.1"/>
    </source>
</evidence>
<evidence type="ECO:0000256" key="1">
    <source>
        <dbReference type="SAM" id="Phobius"/>
    </source>
</evidence>
<keyword evidence="3" id="KW-1185">Reference proteome</keyword>
<accession>A0A1G7YAG1</accession>
<dbReference type="AlphaFoldDB" id="A0A1G7YAG1"/>
<sequence length="63" mass="6768">MVGETMNWMKVCFLCLAVFATLCVASLGVAVAERSILLAVLCFAGLYGTFAASKKLRAKLQTH</sequence>
<feature type="transmembrane region" description="Helical" evidence="1">
    <location>
        <begin position="36"/>
        <end position="53"/>
    </location>
</feature>